<gene>
    <name evidence="1" type="ORF">ACKI1S_07285</name>
</gene>
<proteinExistence type="predicted"/>
<organism evidence="1 2">
    <name type="scientific">Streptomyces galilaeus</name>
    <dbReference type="NCBI Taxonomy" id="33899"/>
    <lineage>
        <taxon>Bacteria</taxon>
        <taxon>Bacillati</taxon>
        <taxon>Actinomycetota</taxon>
        <taxon>Actinomycetes</taxon>
        <taxon>Kitasatosporales</taxon>
        <taxon>Streptomycetaceae</taxon>
        <taxon>Streptomyces</taxon>
    </lineage>
</organism>
<dbReference type="EMBL" id="JBJVNE010000003">
    <property type="protein sequence ID" value="MFM9645937.1"/>
    <property type="molecule type" value="Genomic_DNA"/>
</dbReference>
<protein>
    <submittedName>
        <fullName evidence="1">Uncharacterized protein</fullName>
    </submittedName>
</protein>
<name>A0ABW9ICN9_STRGJ</name>
<reference evidence="1 2" key="1">
    <citation type="submission" date="2024-12" db="EMBL/GenBank/DDBJ databases">
        <title>Forecasting of Potato common scab and diversities of Pathogenic streptomyces spp. in china.</title>
        <authorList>
            <person name="Handique U."/>
            <person name="Wu J."/>
        </authorList>
    </citation>
    <scope>NUCLEOTIDE SEQUENCE [LARGE SCALE GENOMIC DNA]</scope>
    <source>
        <strain evidence="1 2">ZRIMU1585</strain>
    </source>
</reference>
<keyword evidence="2" id="KW-1185">Reference proteome</keyword>
<evidence type="ECO:0000313" key="2">
    <source>
        <dbReference type="Proteomes" id="UP001631993"/>
    </source>
</evidence>
<dbReference type="Proteomes" id="UP001631993">
    <property type="component" value="Unassembled WGS sequence"/>
</dbReference>
<sequence length="374" mass="41660">MTENHEQPCVLLIDDKPDEERGRAASISARGLKTIVRTPQNVTLEDVAQASVIAVDEYLEWGSGSHPEVPAFFPVDGLALVRVFQRHAWDMKKSPAFVLRSGELEKLGKSLPPAIRESALAAQHDLDWAFNKHDAKEGHRIAALAAATHELRRTFPSGTGWEGGLAWLGLAETEWREIAATQVDACRPPDHSVADYTSGSSWLRWFAQRILPYPTFLLSDLHASVRLRLPLADFRSVLASSSPLSHKINEFRYSGNLRDFSGHRWWRAGIDHFVDSLLADGDWDVSEGELLADKLTELHGGTLGSLPQKHPVVTIDANYTESEWVVDSSEAVRLSPDLWPVFADEPWASIDDAEEDPHIRSLVAREDQNRIFGG</sequence>
<evidence type="ECO:0000313" key="1">
    <source>
        <dbReference type="EMBL" id="MFM9645937.1"/>
    </source>
</evidence>
<dbReference type="RefSeq" id="WP_369279246.1">
    <property type="nucleotide sequence ID" value="NZ_JBJVMW010000002.1"/>
</dbReference>
<comment type="caution">
    <text evidence="1">The sequence shown here is derived from an EMBL/GenBank/DDBJ whole genome shotgun (WGS) entry which is preliminary data.</text>
</comment>
<accession>A0ABW9ICN9</accession>